<feature type="transmembrane region" description="Helical" evidence="1">
    <location>
        <begin position="91"/>
        <end position="117"/>
    </location>
</feature>
<dbReference type="OrthoDB" id="146937at2157"/>
<dbReference type="Proteomes" id="UP000218615">
    <property type="component" value="Unassembled WGS sequence"/>
</dbReference>
<gene>
    <name evidence="2" type="ORF">MNV_2000009</name>
</gene>
<sequence>MPGKQAFKSFLKNPFVFGSTMGILVVFFNISIASLAEGSLKSGYSVFLDNGIFVYLIPLAVGVQMGLFRYHRNLTAGNVSGSEKMGMAGSATSSIAMIACCLHHVSDLLPAVGFVLATSSFLTEYKDTIIIIGLLANLAGSAYITRAILKDRSIIYGNKSAL</sequence>
<accession>A0A284VNG9</accession>
<dbReference type="STRING" id="1392998.ANME2D_00831"/>
<evidence type="ECO:0000313" key="3">
    <source>
        <dbReference type="Proteomes" id="UP000218615"/>
    </source>
</evidence>
<organism evidence="2 3">
    <name type="scientific">Candidatus Methanoperedens nitratireducens</name>
    <dbReference type="NCBI Taxonomy" id="1392998"/>
    <lineage>
        <taxon>Archaea</taxon>
        <taxon>Methanobacteriati</taxon>
        <taxon>Methanobacteriota</taxon>
        <taxon>Stenosarchaea group</taxon>
        <taxon>Methanomicrobia</taxon>
        <taxon>Methanosarcinales</taxon>
        <taxon>ANME-2 cluster</taxon>
        <taxon>Candidatus Methanoperedentaceae</taxon>
        <taxon>Candidatus Methanoperedens</taxon>
    </lineage>
</organism>
<dbReference type="AlphaFoldDB" id="A0A284VNG9"/>
<name>A0A284VNG9_9EURY</name>
<feature type="transmembrane region" description="Helical" evidence="1">
    <location>
        <begin position="12"/>
        <end position="32"/>
    </location>
</feature>
<protein>
    <submittedName>
        <fullName evidence="2">Uncharacterized protein</fullName>
    </submittedName>
</protein>
<evidence type="ECO:0000256" key="1">
    <source>
        <dbReference type="SAM" id="Phobius"/>
    </source>
</evidence>
<feature type="transmembrane region" description="Helical" evidence="1">
    <location>
        <begin position="129"/>
        <end position="149"/>
    </location>
</feature>
<feature type="transmembrane region" description="Helical" evidence="1">
    <location>
        <begin position="52"/>
        <end position="70"/>
    </location>
</feature>
<keyword evidence="1" id="KW-0812">Transmembrane</keyword>
<keyword evidence="1" id="KW-1133">Transmembrane helix</keyword>
<dbReference type="RefSeq" id="WP_096205222.1">
    <property type="nucleotide sequence ID" value="NZ_FZMP01000114.1"/>
</dbReference>
<reference evidence="3" key="1">
    <citation type="submission" date="2017-06" db="EMBL/GenBank/DDBJ databases">
        <authorList>
            <person name="Cremers G."/>
        </authorList>
    </citation>
    <scope>NUCLEOTIDE SEQUENCE [LARGE SCALE GENOMIC DNA]</scope>
</reference>
<dbReference type="EMBL" id="FZMP01000114">
    <property type="protein sequence ID" value="SNQ60749.1"/>
    <property type="molecule type" value="Genomic_DNA"/>
</dbReference>
<proteinExistence type="predicted"/>
<keyword evidence="1" id="KW-0472">Membrane</keyword>
<keyword evidence="3" id="KW-1185">Reference proteome</keyword>
<evidence type="ECO:0000313" key="2">
    <source>
        <dbReference type="EMBL" id="SNQ60749.1"/>
    </source>
</evidence>